<dbReference type="HOGENOM" id="CLU_1641258_0_0_10"/>
<dbReference type="RefSeq" id="WP_014799484.1">
    <property type="nucleotide sequence ID" value="NC_018018.1"/>
</dbReference>
<dbReference type="Proteomes" id="UP000006054">
    <property type="component" value="Chromosome"/>
</dbReference>
<proteinExistence type="predicted"/>
<sequence length="161" mass="18302">MKYYNLVAECKGYESVHEFCAYFRENIPVLSNGKRIATEANAMRREDGYWIACISFDGLFSFDSEEEFEYAQKNALSATVNLDFLQEAVSEIFSLLSVAPSYTAAAFGVDAIDAFSQMAIEEIILQNANFGYLFLMDSAWERLGEPKGFEVFSEGYYWNPN</sequence>
<reference evidence="2" key="1">
    <citation type="submission" date="2012-06" db="EMBL/GenBank/DDBJ databases">
        <title>The complete genome of Flexibacter litoralis DSM 6794.</title>
        <authorList>
            <person name="Lucas S."/>
            <person name="Copeland A."/>
            <person name="Lapidus A."/>
            <person name="Glavina del Rio T."/>
            <person name="Dalin E."/>
            <person name="Tice H."/>
            <person name="Bruce D."/>
            <person name="Goodwin L."/>
            <person name="Pitluck S."/>
            <person name="Peters L."/>
            <person name="Ovchinnikova G."/>
            <person name="Lu M."/>
            <person name="Kyrpides N."/>
            <person name="Mavromatis K."/>
            <person name="Ivanova N."/>
            <person name="Brettin T."/>
            <person name="Detter J.C."/>
            <person name="Han C."/>
            <person name="Larimer F."/>
            <person name="Land M."/>
            <person name="Hauser L."/>
            <person name="Markowitz V."/>
            <person name="Cheng J.-F."/>
            <person name="Hugenholtz P."/>
            <person name="Woyke T."/>
            <person name="Wu D."/>
            <person name="Spring S."/>
            <person name="Lang E."/>
            <person name="Kopitz M."/>
            <person name="Brambilla E."/>
            <person name="Klenk H.-P."/>
            <person name="Eisen J.A."/>
        </authorList>
    </citation>
    <scope>NUCLEOTIDE SEQUENCE [LARGE SCALE GENOMIC DNA]</scope>
    <source>
        <strain evidence="2">ATCC 23117 / DSM 6794 / NBRC 15988 / NCIMB 1366 / Sio-4</strain>
    </source>
</reference>
<keyword evidence="2" id="KW-1185">Reference proteome</keyword>
<dbReference type="EMBL" id="CP003345">
    <property type="protein sequence ID" value="AFM06060.1"/>
    <property type="molecule type" value="Genomic_DNA"/>
</dbReference>
<evidence type="ECO:0000313" key="1">
    <source>
        <dbReference type="EMBL" id="AFM06060.1"/>
    </source>
</evidence>
<name>I4AQ25_BERLS</name>
<dbReference type="AlphaFoldDB" id="I4AQ25"/>
<dbReference type="OrthoDB" id="454565at2"/>
<dbReference type="KEGG" id="fli:Fleli_3748"/>
<protein>
    <submittedName>
        <fullName evidence="1">Uncharacterized protein</fullName>
    </submittedName>
</protein>
<organism evidence="1 2">
    <name type="scientific">Bernardetia litoralis (strain ATCC 23117 / DSM 6794 / NBRC 15988 / NCIMB 1366 / Fx l1 / Sio-4)</name>
    <name type="common">Flexibacter litoralis</name>
    <dbReference type="NCBI Taxonomy" id="880071"/>
    <lineage>
        <taxon>Bacteria</taxon>
        <taxon>Pseudomonadati</taxon>
        <taxon>Bacteroidota</taxon>
        <taxon>Cytophagia</taxon>
        <taxon>Cytophagales</taxon>
        <taxon>Bernardetiaceae</taxon>
        <taxon>Bernardetia</taxon>
    </lineage>
</organism>
<gene>
    <name evidence="1" type="ordered locus">Fleli_3748</name>
</gene>
<evidence type="ECO:0000313" key="2">
    <source>
        <dbReference type="Proteomes" id="UP000006054"/>
    </source>
</evidence>
<accession>I4AQ25</accession>